<proteinExistence type="predicted"/>
<dbReference type="AlphaFoldDB" id="A0A2U2DTY2"/>
<dbReference type="Pfam" id="PF13946">
    <property type="entry name" value="DUF4214"/>
    <property type="match status" value="1"/>
</dbReference>
<gene>
    <name evidence="2" type="ORF">DEM27_10390</name>
</gene>
<evidence type="ECO:0000259" key="1">
    <source>
        <dbReference type="Pfam" id="PF13946"/>
    </source>
</evidence>
<comment type="caution">
    <text evidence="2">The sequence shown here is derived from an EMBL/GenBank/DDBJ whole genome shotgun (WGS) entry which is preliminary data.</text>
</comment>
<accession>A0A2U2DTY2</accession>
<dbReference type="OrthoDB" id="7303567at2"/>
<sequence>MATAVGNTDVYSAYKSALGRAPSAAEMDYWKSSGYDASNVKKAIYDAGASERTTSGYKAPTYSAPKETDRFYNDYGVLKNNPGFTGMKDTSAKAEVPQAVQASSGWNYTRRDDDVQNNLMRLMDPESPLMRQATTAGLRTANRRGLLNSSIAASAVQDSAYTAAVPLASQNASQAAQENLTNIGYDAQMRMQERQLGSAAALQAAQIKATADLQTQDIGYQTAERKLDRALQEKLAGWNLNSSDRNSAASTLLGMEQLYNTQVQNIMNNTNLSAADRTAYLASANAYRDKVLSLVEQMYDVSLDWGQNSAAAVSEAEARSFVQSVYQSALKREATNADLNYWVARLLGGTPKATIEAEIKSFQ</sequence>
<name>A0A2U2DTY2_9HYPH</name>
<keyword evidence="3" id="KW-1185">Reference proteome</keyword>
<reference evidence="2 3" key="1">
    <citation type="submission" date="2018-05" db="EMBL/GenBank/DDBJ databases">
        <title>The draft genome of strain NS-104.</title>
        <authorList>
            <person name="Hang P."/>
            <person name="Jiang J."/>
        </authorList>
    </citation>
    <scope>NUCLEOTIDE SEQUENCE [LARGE SCALE GENOMIC DNA]</scope>
    <source>
        <strain evidence="2 3">NS-104</strain>
    </source>
</reference>
<dbReference type="InterPro" id="IPR025282">
    <property type="entry name" value="DUF4214"/>
</dbReference>
<feature type="domain" description="DUF4214" evidence="1">
    <location>
        <begin position="317"/>
        <end position="352"/>
    </location>
</feature>
<dbReference type="RefSeq" id="WP_109458137.1">
    <property type="nucleotide sequence ID" value="NZ_QFBC01000003.1"/>
</dbReference>
<dbReference type="Proteomes" id="UP000245252">
    <property type="component" value="Unassembled WGS sequence"/>
</dbReference>
<evidence type="ECO:0000313" key="2">
    <source>
        <dbReference type="EMBL" id="PWE56762.1"/>
    </source>
</evidence>
<protein>
    <recommendedName>
        <fullName evidence="1">DUF4214 domain-containing protein</fullName>
    </recommendedName>
</protein>
<dbReference type="EMBL" id="QFBC01000003">
    <property type="protein sequence ID" value="PWE56762.1"/>
    <property type="molecule type" value="Genomic_DNA"/>
</dbReference>
<evidence type="ECO:0000313" key="3">
    <source>
        <dbReference type="Proteomes" id="UP000245252"/>
    </source>
</evidence>
<organism evidence="2 3">
    <name type="scientific">Metarhizobium album</name>
    <dbReference type="NCBI Taxonomy" id="2182425"/>
    <lineage>
        <taxon>Bacteria</taxon>
        <taxon>Pseudomonadati</taxon>
        <taxon>Pseudomonadota</taxon>
        <taxon>Alphaproteobacteria</taxon>
        <taxon>Hyphomicrobiales</taxon>
        <taxon>Rhizobiaceae</taxon>
        <taxon>Metarhizobium</taxon>
    </lineage>
</organism>